<proteinExistence type="predicted"/>
<dbReference type="AlphaFoldDB" id="A0A5R9IHP2"/>
<reference evidence="1 2" key="1">
    <citation type="submission" date="2019-05" db="EMBL/GenBank/DDBJ databases">
        <title>Genome sequences of Thalassotalea litorea 1K03283.</title>
        <authorList>
            <person name="Zhang D."/>
        </authorList>
    </citation>
    <scope>NUCLEOTIDE SEQUENCE [LARGE SCALE GENOMIC DNA]</scope>
    <source>
        <strain evidence="1 2">MCCC 1K03283</strain>
    </source>
</reference>
<dbReference type="SUPFAM" id="SSF143422">
    <property type="entry name" value="Transposase IS200-like"/>
    <property type="match status" value="1"/>
</dbReference>
<dbReference type="PANTHER" id="PTHR34322">
    <property type="entry name" value="TRANSPOSASE, Y1_TNP DOMAIN-CONTAINING"/>
    <property type="match status" value="1"/>
</dbReference>
<dbReference type="GO" id="GO:0006313">
    <property type="term" value="P:DNA transposition"/>
    <property type="evidence" value="ECO:0007669"/>
    <property type="project" value="InterPro"/>
</dbReference>
<comment type="caution">
    <text evidence="1">The sequence shown here is derived from an EMBL/GenBank/DDBJ whole genome shotgun (WGS) entry which is preliminary data.</text>
</comment>
<dbReference type="GO" id="GO:0004803">
    <property type="term" value="F:transposase activity"/>
    <property type="evidence" value="ECO:0007669"/>
    <property type="project" value="InterPro"/>
</dbReference>
<evidence type="ECO:0000313" key="2">
    <source>
        <dbReference type="Proteomes" id="UP000307790"/>
    </source>
</evidence>
<accession>A0A5R9IHP2</accession>
<dbReference type="Gene3D" id="3.30.70.1290">
    <property type="entry name" value="Transposase IS200-like"/>
    <property type="match status" value="1"/>
</dbReference>
<organism evidence="1 2">
    <name type="scientific">Thalassotalea litorea</name>
    <dbReference type="NCBI Taxonomy" id="2020715"/>
    <lineage>
        <taxon>Bacteria</taxon>
        <taxon>Pseudomonadati</taxon>
        <taxon>Pseudomonadota</taxon>
        <taxon>Gammaproteobacteria</taxon>
        <taxon>Alteromonadales</taxon>
        <taxon>Colwelliaceae</taxon>
        <taxon>Thalassotalea</taxon>
    </lineage>
</organism>
<dbReference type="InterPro" id="IPR036515">
    <property type="entry name" value="Transposase_17_sf"/>
</dbReference>
<dbReference type="Proteomes" id="UP000307790">
    <property type="component" value="Unassembled WGS sequence"/>
</dbReference>
<gene>
    <name evidence="1" type="ORF">FE810_10150</name>
</gene>
<dbReference type="RefSeq" id="WP_138319948.1">
    <property type="nucleotide sequence ID" value="NZ_VCBC01000009.1"/>
</dbReference>
<sequence>MPTPRKQQVCLQATPYYHCISRCVRRAYLCGKDKVTNISYDHRRGWIEERLLYLSQAFCIDVCAYAVMSNHCHVVLHVDIDKARDMSDLDVLNCWHQVCRGTMVTRKYALEGKVEEHLESTLKETISVYRNRLSDISWFMRLLNEPIARMANAEDECTGRFWEGRFTSQALLDDSALAACMAYVDLNPIRAAGAKSPETSEYTSIKRRIAAAETGKQPKSLMSFVGNPRRDMPKGLPFLFKDYAELVDLTGRVIRDNVSGYIDCNLPDILSRLNISPKNWIRLTTGFEQHFKGVVGQISSLTEFCEMQNRTRRPNFFNCQQLFK</sequence>
<dbReference type="OrthoDB" id="9814067at2"/>
<dbReference type="EMBL" id="VCBC01000009">
    <property type="protein sequence ID" value="TLU64812.1"/>
    <property type="molecule type" value="Genomic_DNA"/>
</dbReference>
<dbReference type="GO" id="GO:0003677">
    <property type="term" value="F:DNA binding"/>
    <property type="evidence" value="ECO:0007669"/>
    <property type="project" value="InterPro"/>
</dbReference>
<protein>
    <submittedName>
        <fullName evidence="1">Transposase</fullName>
    </submittedName>
</protein>
<evidence type="ECO:0000313" key="1">
    <source>
        <dbReference type="EMBL" id="TLU64812.1"/>
    </source>
</evidence>
<name>A0A5R9IHP2_9GAMM</name>
<dbReference type="PANTHER" id="PTHR34322:SF2">
    <property type="entry name" value="TRANSPOSASE IS200-LIKE DOMAIN-CONTAINING PROTEIN"/>
    <property type="match status" value="1"/>
</dbReference>
<keyword evidence="2" id="KW-1185">Reference proteome</keyword>